<evidence type="ECO:0000313" key="12">
    <source>
        <dbReference type="EMBL" id="KAA6403009.1"/>
    </source>
</evidence>
<dbReference type="GO" id="GO:0046872">
    <property type="term" value="F:metal ion binding"/>
    <property type="evidence" value="ECO:0007669"/>
    <property type="project" value="UniProtKB-KW"/>
</dbReference>
<dbReference type="InterPro" id="IPR055152">
    <property type="entry name" value="Transketolase-like_C_2"/>
</dbReference>
<evidence type="ECO:0000256" key="2">
    <source>
        <dbReference type="ARBA" id="ARBA00001946"/>
    </source>
</evidence>
<dbReference type="InterPro" id="IPR029061">
    <property type="entry name" value="THDP-binding"/>
</dbReference>
<evidence type="ECO:0000256" key="8">
    <source>
        <dbReference type="ARBA" id="ARBA00022842"/>
    </source>
</evidence>
<evidence type="ECO:0000256" key="3">
    <source>
        <dbReference type="ARBA" id="ARBA00001964"/>
    </source>
</evidence>
<dbReference type="SMART" id="SM00861">
    <property type="entry name" value="Transket_pyr"/>
    <property type="match status" value="1"/>
</dbReference>
<dbReference type="GO" id="GO:0004802">
    <property type="term" value="F:transketolase activity"/>
    <property type="evidence" value="ECO:0007669"/>
    <property type="project" value="UniProtKB-EC"/>
</dbReference>
<comment type="cofactor">
    <cofactor evidence="1">
        <name>Co(2+)</name>
        <dbReference type="ChEBI" id="CHEBI:48828"/>
    </cofactor>
</comment>
<dbReference type="InterPro" id="IPR005475">
    <property type="entry name" value="Transketolase-like_Pyr-bd"/>
</dbReference>
<keyword evidence="7" id="KW-0479">Metal-binding</keyword>
<dbReference type="Gene3D" id="3.40.50.970">
    <property type="match status" value="2"/>
</dbReference>
<evidence type="ECO:0000256" key="5">
    <source>
        <dbReference type="ARBA" id="ARBA00013152"/>
    </source>
</evidence>
<keyword evidence="8" id="KW-0460">Magnesium</keyword>
<comment type="similarity">
    <text evidence="4">Belongs to the transketolase family.</text>
</comment>
<dbReference type="GO" id="GO:0005829">
    <property type="term" value="C:cytosol"/>
    <property type="evidence" value="ECO:0007669"/>
    <property type="project" value="TreeGrafter"/>
</dbReference>
<feature type="domain" description="Transketolase-like pyrimidine-binding" evidence="11">
    <location>
        <begin position="219"/>
        <end position="391"/>
    </location>
</feature>
<gene>
    <name evidence="12" type="ORF">EZS28_001470</name>
</gene>
<comment type="cofactor">
    <cofactor evidence="2">
        <name>Mg(2+)</name>
        <dbReference type="ChEBI" id="CHEBI:18420"/>
    </cofactor>
</comment>
<evidence type="ECO:0000256" key="9">
    <source>
        <dbReference type="ARBA" id="ARBA00023052"/>
    </source>
</evidence>
<dbReference type="EC" id="2.2.1.1" evidence="5"/>
<dbReference type="Proteomes" id="UP000324800">
    <property type="component" value="Unassembled WGS sequence"/>
</dbReference>
<name>A0A5J4X931_9EUKA</name>
<dbReference type="InterPro" id="IPR033247">
    <property type="entry name" value="Transketolase_fam"/>
</dbReference>
<dbReference type="CDD" id="cd07033">
    <property type="entry name" value="TPP_PYR_DXS_TK_like"/>
    <property type="match status" value="1"/>
</dbReference>
<dbReference type="AlphaFoldDB" id="A0A5J4X931"/>
<dbReference type="InterPro" id="IPR005474">
    <property type="entry name" value="Transketolase_N"/>
</dbReference>
<dbReference type="PANTHER" id="PTHR43522:SF2">
    <property type="entry name" value="TRANSKETOLASE 1-RELATED"/>
    <property type="match status" value="1"/>
</dbReference>
<keyword evidence="9" id="KW-0786">Thiamine pyrophosphate</keyword>
<evidence type="ECO:0000256" key="10">
    <source>
        <dbReference type="ARBA" id="ARBA00049473"/>
    </source>
</evidence>
<comment type="caution">
    <text evidence="12">The sequence shown here is derived from an EMBL/GenBank/DDBJ whole genome shotgun (WGS) entry which is preliminary data.</text>
</comment>
<dbReference type="Pfam" id="PF00456">
    <property type="entry name" value="Transketolase_N"/>
    <property type="match status" value="1"/>
</dbReference>
<organism evidence="12 13">
    <name type="scientific">Streblomastix strix</name>
    <dbReference type="NCBI Taxonomy" id="222440"/>
    <lineage>
        <taxon>Eukaryota</taxon>
        <taxon>Metamonada</taxon>
        <taxon>Preaxostyla</taxon>
        <taxon>Oxymonadida</taxon>
        <taxon>Streblomastigidae</taxon>
        <taxon>Streblomastix</taxon>
    </lineage>
</organism>
<evidence type="ECO:0000256" key="1">
    <source>
        <dbReference type="ARBA" id="ARBA00001941"/>
    </source>
</evidence>
<dbReference type="InterPro" id="IPR009014">
    <property type="entry name" value="Transketo_C/PFOR_II"/>
</dbReference>
<dbReference type="Gene3D" id="3.40.50.920">
    <property type="match status" value="1"/>
</dbReference>
<proteinExistence type="inferred from homology"/>
<dbReference type="SUPFAM" id="SSF52922">
    <property type="entry name" value="TK C-terminal domain-like"/>
    <property type="match status" value="1"/>
</dbReference>
<evidence type="ECO:0000256" key="4">
    <source>
        <dbReference type="ARBA" id="ARBA00007131"/>
    </source>
</evidence>
<reference evidence="12 13" key="1">
    <citation type="submission" date="2019-03" db="EMBL/GenBank/DDBJ databases">
        <title>Single cell metagenomics reveals metabolic interactions within the superorganism composed of flagellate Streblomastix strix and complex community of Bacteroidetes bacteria on its surface.</title>
        <authorList>
            <person name="Treitli S.C."/>
            <person name="Kolisko M."/>
            <person name="Husnik F."/>
            <person name="Keeling P."/>
            <person name="Hampl V."/>
        </authorList>
    </citation>
    <scope>NUCLEOTIDE SEQUENCE [LARGE SCALE GENOMIC DNA]</scope>
    <source>
        <strain evidence="12">ST1C</strain>
    </source>
</reference>
<dbReference type="GO" id="GO:0006098">
    <property type="term" value="P:pentose-phosphate shunt"/>
    <property type="evidence" value="ECO:0007669"/>
    <property type="project" value="TreeGrafter"/>
</dbReference>
<dbReference type="InterPro" id="IPR020826">
    <property type="entry name" value="Transketolase_BS"/>
</dbReference>
<evidence type="ECO:0000259" key="11">
    <source>
        <dbReference type="SMART" id="SM00861"/>
    </source>
</evidence>
<evidence type="ECO:0000313" key="13">
    <source>
        <dbReference type="Proteomes" id="UP000324800"/>
    </source>
</evidence>
<comment type="catalytic activity">
    <reaction evidence="10">
        <text>D-sedoheptulose 7-phosphate + D-glyceraldehyde 3-phosphate = aldehydo-D-ribose 5-phosphate + D-xylulose 5-phosphate</text>
        <dbReference type="Rhea" id="RHEA:10508"/>
        <dbReference type="ChEBI" id="CHEBI:57483"/>
        <dbReference type="ChEBI" id="CHEBI:57737"/>
        <dbReference type="ChEBI" id="CHEBI:58273"/>
        <dbReference type="ChEBI" id="CHEBI:59776"/>
        <dbReference type="EC" id="2.2.1.1"/>
    </reaction>
</comment>
<evidence type="ECO:0000256" key="7">
    <source>
        <dbReference type="ARBA" id="ARBA00022723"/>
    </source>
</evidence>
<dbReference type="SUPFAM" id="SSF52518">
    <property type="entry name" value="Thiamin diphosphate-binding fold (THDP-binding)"/>
    <property type="match status" value="2"/>
</dbReference>
<keyword evidence="6" id="KW-0808">Transferase</keyword>
<evidence type="ECO:0000256" key="6">
    <source>
        <dbReference type="ARBA" id="ARBA00022679"/>
    </source>
</evidence>
<dbReference type="Pfam" id="PF02779">
    <property type="entry name" value="Transket_pyr"/>
    <property type="match status" value="1"/>
</dbReference>
<sequence>MQEGVASEACSLAGTLGLGNLVVLYDNNKIQIDGPTSLAFNEDVKKRFEAYGWEVHEVENGDTDFRSIHDSIDQAKDHGRQEGINKPQFISVRTTIGYGSKVAGQNKAHGTPLGDAEIVRMKEQWGFDPNKKFYMPDQVEKYYQRTAHQRSQEVRKAWNDLFTRYSKQFPSEFKELNDHFLPIKPASGSPIPTFIGQPPTLPSGLLDRLPHYKQEDKAEATRKSSETVFTALSKELPTIIGGAADVLGSTLATVKGSPYIKAGDYTGRNIAFGVREHAMFAIANGIAAFNPSLIPYVSTFLVFAPYGLGAIRIAAISHLRVIYVLTHDSIGVGEDGPTHQPIETLTQLRSLPNINVIRPADGNETTGAYFAAVDGFAHPTALALSRQALPQLPGSKAINVKKGAYVIFDTASPKEGETIDGQVEQEQKWSKILTIISTGSEVHLSIAAAQLLSKSDAQLRVRVVSAPCLELFREQPAEYRSQVLGTQSGPHRQPSLILSVEAGDTISWYEFAHVTMGIDTFGVSAPDKEVYKHFGFTPEGIAEKAKKALKVFEGANVADLVKLRI</sequence>
<dbReference type="PROSITE" id="PS00802">
    <property type="entry name" value="TRANSKETOLASE_2"/>
    <property type="match status" value="1"/>
</dbReference>
<accession>A0A5J4X931</accession>
<comment type="cofactor">
    <cofactor evidence="3">
        <name>thiamine diphosphate</name>
        <dbReference type="ChEBI" id="CHEBI:58937"/>
    </cofactor>
</comment>
<dbReference type="Pfam" id="PF22613">
    <property type="entry name" value="Transketolase_C_1"/>
    <property type="match status" value="1"/>
</dbReference>
<dbReference type="FunFam" id="3.40.50.970:FF:000003">
    <property type="entry name" value="Transketolase"/>
    <property type="match status" value="1"/>
</dbReference>
<protein>
    <recommendedName>
        <fullName evidence="5">transketolase</fullName>
        <ecNumber evidence="5">2.2.1.1</ecNumber>
    </recommendedName>
</protein>
<dbReference type="PANTHER" id="PTHR43522">
    <property type="entry name" value="TRANSKETOLASE"/>
    <property type="match status" value="1"/>
</dbReference>
<dbReference type="EMBL" id="SNRW01000152">
    <property type="protein sequence ID" value="KAA6403009.1"/>
    <property type="molecule type" value="Genomic_DNA"/>
</dbReference>
<dbReference type="OrthoDB" id="10267175at2759"/>